<evidence type="ECO:0000256" key="1">
    <source>
        <dbReference type="SAM" id="MobiDB-lite"/>
    </source>
</evidence>
<keyword evidence="4" id="KW-1185">Reference proteome</keyword>
<keyword evidence="2" id="KW-1133">Transmembrane helix</keyword>
<evidence type="ECO:0000256" key="2">
    <source>
        <dbReference type="SAM" id="Phobius"/>
    </source>
</evidence>
<dbReference type="PANTHER" id="PTHR14136:SF17">
    <property type="entry name" value="BTB_POZ DOMAIN-CONTAINING PROTEIN KCTD9"/>
    <property type="match status" value="1"/>
</dbReference>
<feature type="transmembrane region" description="Helical" evidence="2">
    <location>
        <begin position="7"/>
        <end position="31"/>
    </location>
</feature>
<evidence type="ECO:0000313" key="4">
    <source>
        <dbReference type="Proteomes" id="UP001501116"/>
    </source>
</evidence>
<organism evidence="3 4">
    <name type="scientific">Amycolatopsis minnesotensis</name>
    <dbReference type="NCBI Taxonomy" id="337894"/>
    <lineage>
        <taxon>Bacteria</taxon>
        <taxon>Bacillati</taxon>
        <taxon>Actinomycetota</taxon>
        <taxon>Actinomycetes</taxon>
        <taxon>Pseudonocardiales</taxon>
        <taxon>Pseudonocardiaceae</taxon>
        <taxon>Amycolatopsis</taxon>
    </lineage>
</organism>
<dbReference type="SUPFAM" id="SSF141571">
    <property type="entry name" value="Pentapeptide repeat-like"/>
    <property type="match status" value="1"/>
</dbReference>
<dbReference type="EMBL" id="BAAANN010000027">
    <property type="protein sequence ID" value="GAA1975960.1"/>
    <property type="molecule type" value="Genomic_DNA"/>
</dbReference>
<dbReference type="InterPro" id="IPR051082">
    <property type="entry name" value="Pentapeptide-BTB/POZ_domain"/>
</dbReference>
<gene>
    <name evidence="3" type="ORF">GCM10009754_59360</name>
</gene>
<evidence type="ECO:0000313" key="3">
    <source>
        <dbReference type="EMBL" id="GAA1975960.1"/>
    </source>
</evidence>
<dbReference type="InterPro" id="IPR001646">
    <property type="entry name" value="5peptide_repeat"/>
</dbReference>
<dbReference type="RefSeq" id="WP_344426114.1">
    <property type="nucleotide sequence ID" value="NZ_BAAANN010000027.1"/>
</dbReference>
<dbReference type="PANTHER" id="PTHR14136">
    <property type="entry name" value="BTB_POZ DOMAIN-CONTAINING PROTEIN KCTD9"/>
    <property type="match status" value="1"/>
</dbReference>
<sequence>MKRSTFWRLIAGGVVFVALAIVCLTLAPGWFHPPLTEADLRGVGGAETRIQLQQAQAQLQNNVRGTVLQAIAGVLVIAGAAATWRQVQVNREGQLTERFTRAVDHVGSDNRDVRIGGMYALERVARNSPDDRDTIQFLLATFVRTHAPWAVGAPDGPEHPTATVDESVPWLQVRAPDIQAALDILGRVPCSKHRPRLYLSRVDLRSLQLHNARLVDTQLRHANLARAWLRGVRMDRSDLKGTDLRRANLEAAVFASANLGGVQLAGARARRADFRGADLTGADLGGADVCGADFRGANLTRTALAGAVADAATRWPDGFDPGRLTSTGSEAAGEKPHAP</sequence>
<keyword evidence="2" id="KW-0812">Transmembrane</keyword>
<feature type="region of interest" description="Disordered" evidence="1">
    <location>
        <begin position="316"/>
        <end position="339"/>
    </location>
</feature>
<dbReference type="Pfam" id="PF00805">
    <property type="entry name" value="Pentapeptide"/>
    <property type="match status" value="2"/>
</dbReference>
<comment type="caution">
    <text evidence="3">The sequence shown here is derived from an EMBL/GenBank/DDBJ whole genome shotgun (WGS) entry which is preliminary data.</text>
</comment>
<dbReference type="Proteomes" id="UP001501116">
    <property type="component" value="Unassembled WGS sequence"/>
</dbReference>
<reference evidence="3 4" key="1">
    <citation type="journal article" date="2019" name="Int. J. Syst. Evol. Microbiol.">
        <title>The Global Catalogue of Microorganisms (GCM) 10K type strain sequencing project: providing services to taxonomists for standard genome sequencing and annotation.</title>
        <authorList>
            <consortium name="The Broad Institute Genomics Platform"/>
            <consortium name="The Broad Institute Genome Sequencing Center for Infectious Disease"/>
            <person name="Wu L."/>
            <person name="Ma J."/>
        </authorList>
    </citation>
    <scope>NUCLEOTIDE SEQUENCE [LARGE SCALE GENOMIC DNA]</scope>
    <source>
        <strain evidence="3 4">JCM 14545</strain>
    </source>
</reference>
<proteinExistence type="predicted"/>
<accession>A0ABN2RW34</accession>
<protein>
    <submittedName>
        <fullName evidence="3">Pentapeptide repeat-containing protein</fullName>
    </submittedName>
</protein>
<name>A0ABN2RW34_9PSEU</name>
<dbReference type="Gene3D" id="2.160.20.80">
    <property type="entry name" value="E3 ubiquitin-protein ligase SopA"/>
    <property type="match status" value="1"/>
</dbReference>
<keyword evidence="2" id="KW-0472">Membrane</keyword>